<accession>A0A1X0JIS3</accession>
<gene>
    <name evidence="1" type="ORF">BST47_22530</name>
</gene>
<dbReference type="InterPro" id="IPR048000">
    <property type="entry name" value="TnsA-like"/>
</dbReference>
<dbReference type="EMBL" id="MVIM01000014">
    <property type="protein sequence ID" value="ORB62773.1"/>
    <property type="molecule type" value="Genomic_DNA"/>
</dbReference>
<protein>
    <recommendedName>
        <fullName evidence="3">TnsA-like heteromeric transposase endonuclease subunit</fullName>
    </recommendedName>
</protein>
<dbReference type="STRING" id="75922.BST47_22530"/>
<dbReference type="Proteomes" id="UP000192411">
    <property type="component" value="Unassembled WGS sequence"/>
</dbReference>
<evidence type="ECO:0008006" key="3">
    <source>
        <dbReference type="Google" id="ProtNLM"/>
    </source>
</evidence>
<name>A0A1X0JIS3_9MYCO</name>
<dbReference type="AlphaFoldDB" id="A0A1X0JIS3"/>
<evidence type="ECO:0000313" key="2">
    <source>
        <dbReference type="Proteomes" id="UP000192411"/>
    </source>
</evidence>
<organism evidence="1 2">
    <name type="scientific">Mycolicibacterium tusciae</name>
    <dbReference type="NCBI Taxonomy" id="75922"/>
    <lineage>
        <taxon>Bacteria</taxon>
        <taxon>Bacillati</taxon>
        <taxon>Actinomycetota</taxon>
        <taxon>Actinomycetes</taxon>
        <taxon>Mycobacteriales</taxon>
        <taxon>Mycobacteriaceae</taxon>
        <taxon>Mycolicibacterium</taxon>
    </lineage>
</organism>
<sequence>MPKRRRSDVRSTESVFGAANAGPRLMWTVKLRGRDETEWDWQQRHPPPLRLLVPVRRPHSSRNNRHIPATAYSMINGGVVELESGLEHDLVRSIDRDRRIQLIIAQPFTLFWTRSRHTPDLLTVTEGGAVTVWDVRAIERQDDDFRTKSEITRQECRAVGWAYRVFEGLDRIERLNLLWLHCCRQRPAWADAHEERIRALVGAGVTLGHLFAHDDGSGELKSTVWHLLWRGDLDIDMYSPWDLTTQVTV</sequence>
<keyword evidence="2" id="KW-1185">Reference proteome</keyword>
<dbReference type="NCBIfam" id="NF033179">
    <property type="entry name" value="TnsA_like_Actin"/>
    <property type="match status" value="1"/>
</dbReference>
<comment type="caution">
    <text evidence="1">The sequence shown here is derived from an EMBL/GenBank/DDBJ whole genome shotgun (WGS) entry which is preliminary data.</text>
</comment>
<reference evidence="1 2" key="1">
    <citation type="submission" date="2017-02" db="EMBL/GenBank/DDBJ databases">
        <title>The new phylogeny of genus Mycobacterium.</title>
        <authorList>
            <person name="Tortoli E."/>
            <person name="Trovato A."/>
            <person name="Cirillo D.M."/>
        </authorList>
    </citation>
    <scope>NUCLEOTIDE SEQUENCE [LARGE SCALE GENOMIC DNA]</scope>
    <source>
        <strain evidence="1 2">DSM 44338</strain>
    </source>
</reference>
<dbReference type="OrthoDB" id="3403133at2"/>
<evidence type="ECO:0000313" key="1">
    <source>
        <dbReference type="EMBL" id="ORB62773.1"/>
    </source>
</evidence>
<proteinExistence type="predicted"/>